<dbReference type="KEGG" id="kpd:CW740_08370"/>
<dbReference type="RefSeq" id="WP_106647080.1">
    <property type="nucleotide sequence ID" value="NZ_BMGO01000001.1"/>
</dbReference>
<evidence type="ECO:0000313" key="2">
    <source>
        <dbReference type="Proteomes" id="UP000232693"/>
    </source>
</evidence>
<organism evidence="1 2">
    <name type="scientific">Kangiella profundi</name>
    <dbReference type="NCBI Taxonomy" id="1561924"/>
    <lineage>
        <taxon>Bacteria</taxon>
        <taxon>Pseudomonadati</taxon>
        <taxon>Pseudomonadota</taxon>
        <taxon>Gammaproteobacteria</taxon>
        <taxon>Kangiellales</taxon>
        <taxon>Kangiellaceae</taxon>
        <taxon>Kangiella</taxon>
    </lineage>
</organism>
<dbReference type="AlphaFoldDB" id="A0A2K9B2W1"/>
<accession>A0A2K9B2W1</accession>
<reference evidence="1 2" key="1">
    <citation type="submission" date="2017-12" db="EMBL/GenBank/DDBJ databases">
        <title>Kangiella profundi FT102 completed genome.</title>
        <authorList>
            <person name="Xu J."/>
            <person name="Wang J."/>
            <person name="Lu Y."/>
        </authorList>
    </citation>
    <scope>NUCLEOTIDE SEQUENCE [LARGE SCALE GENOMIC DNA]</scope>
    <source>
        <strain evidence="1 2">FT102</strain>
    </source>
</reference>
<keyword evidence="2" id="KW-1185">Reference proteome</keyword>
<dbReference type="InterPro" id="IPR021737">
    <property type="entry name" value="Phage_phiKZ_Orf197"/>
</dbReference>
<dbReference type="Pfam" id="PF11750">
    <property type="entry name" value="DUF3307"/>
    <property type="match status" value="1"/>
</dbReference>
<dbReference type="EMBL" id="CP025120">
    <property type="protein sequence ID" value="AUD79258.1"/>
    <property type="molecule type" value="Genomic_DNA"/>
</dbReference>
<protein>
    <submittedName>
        <fullName evidence="1">DUF3307 domain-containing protein</fullName>
    </submittedName>
</protein>
<sequence length="246" mass="27788">MTLLFLKLLLAHLVADFVIQPLKWIKDKEQRAFASTGLIYHAGVHALLYAIAFSFNPEYWLGFVILVVSHYLIDGFKCMAGRYADNYSRPDSLLNRRTFFVIDQVLHLVIIAFVVSLYFTGRSEWVIPQEKVLALVIAVLLLTRVSSIIIKVVISRWAPLNVYDGDHSLANAGSFIGMLERLFIFVFILSGNWHGIGFLLAAKSVFRFGDLKEAHDRKLTEYILIGTLISFGLAIAVGLGYMIFIQ</sequence>
<dbReference type="OrthoDB" id="8536716at2"/>
<gene>
    <name evidence="1" type="ORF">CW740_08370</name>
</gene>
<evidence type="ECO:0000313" key="1">
    <source>
        <dbReference type="EMBL" id="AUD79258.1"/>
    </source>
</evidence>
<dbReference type="Proteomes" id="UP000232693">
    <property type="component" value="Chromosome"/>
</dbReference>
<name>A0A2K9B2W1_9GAMM</name>
<proteinExistence type="predicted"/>